<sequence length="274" mass="30542">MALGVFPATLTGSTAGTGWAKRGVVTRAKARTGGLDRDAGAADAISLVDVTVEDFRFDLMGELHATLPMEDETYFYKAGAEASGTFCAVPVTHANWTIAQPVPFWYVCDNFWAGHRNCTDAYEKNYDDEYGWYGLRALHTCLRLPIDALERGATELHFLHLDFQQSFEPKYEISEKALLRASVQHEVSVDINAPRVYWNPIQEPCCDALASQTNAVLTAVTILSLLPLVYLTFRDLLRPLRSASMRDTTRAFYTRAELLKAANKGPVTKVGRRR</sequence>
<dbReference type="AlphaFoldDB" id="A0A096P7K1"/>
<evidence type="ECO:0000313" key="1">
    <source>
        <dbReference type="EMBL" id="CEF96984.1"/>
    </source>
</evidence>
<reference evidence="1 2" key="2">
    <citation type="journal article" date="2014" name="BMC Genomics">
        <title>An improved genome of the model marine alga Ostreococcus tauri unfolds by assessing Illumina de novo assemblies.</title>
        <authorList>
            <person name="Blanc-Mathieu R."/>
            <person name="Verhelst B."/>
            <person name="Derelle E."/>
            <person name="Rombauts S."/>
            <person name="Bouget F.Y."/>
            <person name="Carre I."/>
            <person name="Chateau A."/>
            <person name="Eyre-Walker A."/>
            <person name="Grimsley N."/>
            <person name="Moreau H."/>
            <person name="Piegu B."/>
            <person name="Rivals E."/>
            <person name="Schackwitz W."/>
            <person name="Van de Peer Y."/>
            <person name="Piganeau G."/>
        </authorList>
    </citation>
    <scope>NUCLEOTIDE SEQUENCE [LARGE SCALE GENOMIC DNA]</scope>
    <source>
        <strain evidence="2">OTTH 0595 / CCAP 157/2 / RCC745</strain>
    </source>
</reference>
<dbReference type="InParanoid" id="A0A096P7K1"/>
<protein>
    <submittedName>
        <fullName evidence="1">Unnamed product</fullName>
    </submittedName>
</protein>
<dbReference type="KEGG" id="ota:OT_ostta03g00600"/>
<dbReference type="RefSeq" id="XP_022838416.1">
    <property type="nucleotide sequence ID" value="XM_022984675.1"/>
</dbReference>
<dbReference type="GeneID" id="34945653"/>
<reference evidence="2" key="1">
    <citation type="journal article" date="2006" name="Proc. Natl. Acad. Sci. U.S.A.">
        <title>Genome analysis of the smallest free-living eukaryote Ostreococcus tauri unveils many unique features.</title>
        <authorList>
            <person name="Derelle E."/>
            <person name="Ferraz C."/>
            <person name="Rombauts S."/>
            <person name="Rouze P."/>
            <person name="Worden A.Z."/>
            <person name="Robbens S."/>
            <person name="Partensky F."/>
            <person name="Degroeve S."/>
            <person name="Echeynie S."/>
            <person name="Cooke R."/>
            <person name="Saeys Y."/>
            <person name="Wuyts J."/>
            <person name="Jabbari K."/>
            <person name="Bowler C."/>
            <person name="Panaud O."/>
            <person name="Piegu B."/>
            <person name="Ball S.G."/>
            <person name="Ral J.-P."/>
            <person name="Bouget F.-Y."/>
            <person name="Piganeau G."/>
            <person name="De Baets B."/>
            <person name="Picard A."/>
            <person name="Delseny M."/>
            <person name="Demaille J."/>
            <person name="Van de Peer Y."/>
            <person name="Moreau H."/>
        </authorList>
    </citation>
    <scope>NUCLEOTIDE SEQUENCE [LARGE SCALE GENOMIC DNA]</scope>
    <source>
        <strain evidence="2">OTTH 0595 / CCAP 157/2 / RCC745</strain>
    </source>
</reference>
<comment type="caution">
    <text evidence="1">The sequence shown here is derived from an EMBL/GenBank/DDBJ whole genome shotgun (WGS) entry which is preliminary data.</text>
</comment>
<gene>
    <name evidence="1" type="ORF">OT_ostta03g00600</name>
</gene>
<evidence type="ECO:0000313" key="2">
    <source>
        <dbReference type="Proteomes" id="UP000009170"/>
    </source>
</evidence>
<proteinExistence type="predicted"/>
<dbReference type="Proteomes" id="UP000009170">
    <property type="component" value="Unassembled WGS sequence"/>
</dbReference>
<dbReference type="EMBL" id="CAID01000003">
    <property type="protein sequence ID" value="CEF96984.1"/>
    <property type="molecule type" value="Genomic_DNA"/>
</dbReference>
<organism evidence="1 2">
    <name type="scientific">Ostreococcus tauri</name>
    <name type="common">Marine green alga</name>
    <dbReference type="NCBI Taxonomy" id="70448"/>
    <lineage>
        <taxon>Eukaryota</taxon>
        <taxon>Viridiplantae</taxon>
        <taxon>Chlorophyta</taxon>
        <taxon>Mamiellophyceae</taxon>
        <taxon>Mamiellales</taxon>
        <taxon>Bathycoccaceae</taxon>
        <taxon>Ostreococcus</taxon>
    </lineage>
</organism>
<accession>A0A096P7K1</accession>
<name>A0A096P7K1_OSTTA</name>
<keyword evidence="2" id="KW-1185">Reference proteome</keyword>